<evidence type="ECO:0000313" key="2">
    <source>
        <dbReference type="Proteomes" id="UP000218151"/>
    </source>
</evidence>
<accession>A0A2A2SD84</accession>
<dbReference type="AlphaFoldDB" id="A0A2A2SD84"/>
<dbReference type="RefSeq" id="WP_095998796.1">
    <property type="nucleotide sequence ID" value="NZ_NSLI01000004.1"/>
</dbReference>
<sequence length="200" mass="20665">MFGIGGFNPVSLLATAAFGPAGGIVAQLATQVYSQFGQQLIQQMGNNLGLPQSAIDMAQSSFAGSVGDFQGSVSNLDDAIEQLGRETGASGFDIGDAQRQASDILNQTVRDLSESEEFKEAKSSGGKGGGWLMAMARALGEKLNAMGEDLEQRASTLSGDDPGASAEFGVVSQQFNMLMNATTNAIKTIGEAMGKAASRQ</sequence>
<evidence type="ECO:0000313" key="1">
    <source>
        <dbReference type="EMBL" id="PAX06971.1"/>
    </source>
</evidence>
<keyword evidence="2" id="KW-1185">Reference proteome</keyword>
<dbReference type="SUPFAM" id="SSF140129">
    <property type="entry name" value="MxiH-like"/>
    <property type="match status" value="1"/>
</dbReference>
<organism evidence="1 2">
    <name type="scientific">Sphingomonas lenta</name>
    <dbReference type="NCBI Taxonomy" id="1141887"/>
    <lineage>
        <taxon>Bacteria</taxon>
        <taxon>Pseudomonadati</taxon>
        <taxon>Pseudomonadota</taxon>
        <taxon>Alphaproteobacteria</taxon>
        <taxon>Sphingomonadales</taxon>
        <taxon>Sphingomonadaceae</taxon>
        <taxon>Sphingomonas</taxon>
    </lineage>
</organism>
<comment type="caution">
    <text evidence="1">The sequence shown here is derived from an EMBL/GenBank/DDBJ whole genome shotgun (WGS) entry which is preliminary data.</text>
</comment>
<dbReference type="EMBL" id="NSLI01000004">
    <property type="protein sequence ID" value="PAX06971.1"/>
    <property type="molecule type" value="Genomic_DNA"/>
</dbReference>
<reference evidence="2" key="1">
    <citation type="submission" date="2017-09" db="EMBL/GenBank/DDBJ databases">
        <authorList>
            <person name="Feng G."/>
            <person name="Zhu H."/>
        </authorList>
    </citation>
    <scope>NUCLEOTIDE SEQUENCE [LARGE SCALE GENOMIC DNA]</scope>
    <source>
        <strain evidence="2">1PNM-20</strain>
    </source>
</reference>
<proteinExistence type="predicted"/>
<dbReference type="InterPro" id="IPR037203">
    <property type="entry name" value="T3SS_needle-like_sf"/>
</dbReference>
<name>A0A2A2SD84_9SPHN</name>
<dbReference type="OrthoDB" id="7186822at2"/>
<dbReference type="GO" id="GO:0015031">
    <property type="term" value="P:protein transport"/>
    <property type="evidence" value="ECO:0007669"/>
    <property type="project" value="InterPro"/>
</dbReference>
<gene>
    <name evidence="1" type="ORF">CKY28_12955</name>
</gene>
<protein>
    <submittedName>
        <fullName evidence="1">Uncharacterized protein</fullName>
    </submittedName>
</protein>
<dbReference type="Proteomes" id="UP000218151">
    <property type="component" value="Unassembled WGS sequence"/>
</dbReference>